<protein>
    <submittedName>
        <fullName evidence="8">Sterol desaturase family protein</fullName>
    </submittedName>
</protein>
<feature type="transmembrane region" description="Helical" evidence="6">
    <location>
        <begin position="16"/>
        <end position="34"/>
    </location>
</feature>
<keyword evidence="9" id="KW-1185">Reference proteome</keyword>
<feature type="transmembrane region" description="Helical" evidence="6">
    <location>
        <begin position="179"/>
        <end position="202"/>
    </location>
</feature>
<evidence type="ECO:0000256" key="6">
    <source>
        <dbReference type="SAM" id="Phobius"/>
    </source>
</evidence>
<dbReference type="Proteomes" id="UP000662986">
    <property type="component" value="Plasmid unnamed4"/>
</dbReference>
<evidence type="ECO:0000313" key="8">
    <source>
        <dbReference type="EMBL" id="QSE87692.1"/>
    </source>
</evidence>
<dbReference type="EMBL" id="CP070615">
    <property type="protein sequence ID" value="QSE87692.1"/>
    <property type="molecule type" value="Genomic_DNA"/>
</dbReference>
<comment type="subcellular location">
    <subcellularLocation>
        <location evidence="1">Membrane</location>
    </subcellularLocation>
</comment>
<feature type="transmembrane region" description="Helical" evidence="6">
    <location>
        <begin position="41"/>
        <end position="61"/>
    </location>
</feature>
<keyword evidence="8" id="KW-0614">Plasmid</keyword>
<keyword evidence="3 6" id="KW-1133">Transmembrane helix</keyword>
<evidence type="ECO:0000256" key="5">
    <source>
        <dbReference type="SAM" id="MobiDB-lite"/>
    </source>
</evidence>
<feature type="domain" description="Fatty acid hydroxylase" evidence="7">
    <location>
        <begin position="119"/>
        <end position="252"/>
    </location>
</feature>
<dbReference type="Pfam" id="PF04116">
    <property type="entry name" value="FA_hydroxylase"/>
    <property type="match status" value="1"/>
</dbReference>
<feature type="region of interest" description="Disordered" evidence="5">
    <location>
        <begin position="290"/>
        <end position="309"/>
    </location>
</feature>
<evidence type="ECO:0000259" key="7">
    <source>
        <dbReference type="Pfam" id="PF04116"/>
    </source>
</evidence>
<gene>
    <name evidence="8" type="ORF">JWS13_03330</name>
</gene>
<proteinExistence type="predicted"/>
<reference evidence="8 9" key="2">
    <citation type="journal article" date="2022" name="Arch. Microbiol.">
        <title>Rhodococcus pseudokoreensis sp. nov. isolated from the rhizosphere of young M26 apple rootstocks.</title>
        <authorList>
            <person name="Kampfer P."/>
            <person name="Glaeser S.P."/>
            <person name="Blom J."/>
            <person name="Wolf J."/>
            <person name="Benning S."/>
            <person name="Schloter M."/>
            <person name="Neumann-Schaal M."/>
        </authorList>
    </citation>
    <scope>NUCLEOTIDE SEQUENCE [LARGE SCALE GENOMIC DNA]</scope>
    <source>
        <strain evidence="8 9">R79</strain>
    </source>
</reference>
<dbReference type="InterPro" id="IPR050307">
    <property type="entry name" value="Sterol_Desaturase_Related"/>
</dbReference>
<dbReference type="InterPro" id="IPR006694">
    <property type="entry name" value="Fatty_acid_hydroxylase"/>
</dbReference>
<evidence type="ECO:0000256" key="3">
    <source>
        <dbReference type="ARBA" id="ARBA00022989"/>
    </source>
</evidence>
<sequence length="319" mass="34591">MPTTTTHTPVHQLARYGYAPFLLIGLNGIGFALTAAGAPKILLLLVLATAIGASFLVERVIPYDPEWNTDHQDTTRDRIHVAVNETLILASVAAIPALAAIVPAPGIWPDRWPLLLQVLAAILIADLGITLVHLASHKIGVLWRFHAVHHSVTRFYGLNGLMKHPLHQTVEMAAGVAPLILLGLPVDVASVLALAVAIQLLLQHSNADYRVGPARYVLALNAGHRFHHLKWAGVGDVNFGLFTLIWDHLLRTYSYDPARRFTSDHLGMAAKPDYPTGYLRQLSYPFTSEGACHPTPTPSPSSADPGDAVRHAIKGPRAM</sequence>
<keyword evidence="2 6" id="KW-0812">Transmembrane</keyword>
<keyword evidence="4 6" id="KW-0472">Membrane</keyword>
<organism evidence="8 9">
    <name type="scientific">Rhodococcus pseudokoreensis</name>
    <dbReference type="NCBI Taxonomy" id="2811421"/>
    <lineage>
        <taxon>Bacteria</taxon>
        <taxon>Bacillati</taxon>
        <taxon>Actinomycetota</taxon>
        <taxon>Actinomycetes</taxon>
        <taxon>Mycobacteriales</taxon>
        <taxon>Nocardiaceae</taxon>
        <taxon>Rhodococcus</taxon>
    </lineage>
</organism>
<dbReference type="RefSeq" id="WP_206004469.1">
    <property type="nucleotide sequence ID" value="NZ_CP070615.1"/>
</dbReference>
<evidence type="ECO:0000313" key="9">
    <source>
        <dbReference type="Proteomes" id="UP000662986"/>
    </source>
</evidence>
<geneLocation type="plasmid" evidence="8 9">
    <name>unnamed4</name>
</geneLocation>
<accession>A0A974VZ19</accession>
<evidence type="ECO:0000256" key="4">
    <source>
        <dbReference type="ARBA" id="ARBA00023136"/>
    </source>
</evidence>
<reference evidence="8 9" key="1">
    <citation type="journal article" date="2021" name="Microbiol. Resour. Announc.">
        <title>Complete Genome Sequences of Two Rhodococcus sp. Strains with Large and Linear Chromosomes, Isolated from Apple Rhizosphere.</title>
        <authorList>
            <person name="Benning S."/>
            <person name="Brugnone N."/>
            <person name="Siani R."/>
            <person name="Kublik S."/>
            <person name="Schloter M."/>
            <person name="Rad V."/>
        </authorList>
    </citation>
    <scope>NUCLEOTIDE SEQUENCE [LARGE SCALE GENOMIC DNA]</scope>
    <source>
        <strain evidence="8 9">R79</strain>
    </source>
</reference>
<feature type="transmembrane region" description="Helical" evidence="6">
    <location>
        <begin position="81"/>
        <end position="102"/>
    </location>
</feature>
<dbReference type="PANTHER" id="PTHR11863">
    <property type="entry name" value="STEROL DESATURASE"/>
    <property type="match status" value="1"/>
</dbReference>
<feature type="transmembrane region" description="Helical" evidence="6">
    <location>
        <begin position="114"/>
        <end position="135"/>
    </location>
</feature>
<name>A0A974VZ19_9NOCA</name>
<evidence type="ECO:0000256" key="2">
    <source>
        <dbReference type="ARBA" id="ARBA00022692"/>
    </source>
</evidence>
<evidence type="ECO:0000256" key="1">
    <source>
        <dbReference type="ARBA" id="ARBA00004370"/>
    </source>
</evidence>